<dbReference type="PROSITE" id="PS00067">
    <property type="entry name" value="3HCDH"/>
    <property type="match status" value="1"/>
</dbReference>
<evidence type="ECO:0000313" key="7">
    <source>
        <dbReference type="EMBL" id="SKD10021.1"/>
    </source>
</evidence>
<dbReference type="InterPro" id="IPR006176">
    <property type="entry name" value="3-OHacyl-CoA_DH_NAD-bd"/>
</dbReference>
<dbReference type="RefSeq" id="WP_079473186.1">
    <property type="nucleotide sequence ID" value="NZ_FUZZ01000006.1"/>
</dbReference>
<dbReference type="GO" id="GO:0070403">
    <property type="term" value="F:NAD+ binding"/>
    <property type="evidence" value="ECO:0007669"/>
    <property type="project" value="InterPro"/>
</dbReference>
<reference evidence="7 8" key="1">
    <citation type="submission" date="2017-02" db="EMBL/GenBank/DDBJ databases">
        <authorList>
            <person name="Peterson S.W."/>
        </authorList>
    </citation>
    <scope>NUCLEOTIDE SEQUENCE [LARGE SCALE GENOMIC DNA]</scope>
    <source>
        <strain evidence="7 8">DSM 18108</strain>
    </source>
</reference>
<keyword evidence="4" id="KW-1133">Transmembrane helix</keyword>
<feature type="domain" description="3-hydroxyacyl-CoA dehydrogenase NAD binding" evidence="6">
    <location>
        <begin position="6"/>
        <end position="184"/>
    </location>
</feature>
<dbReference type="InterPro" id="IPR008927">
    <property type="entry name" value="6-PGluconate_DH-like_C_sf"/>
</dbReference>
<keyword evidence="4" id="KW-0812">Transmembrane</keyword>
<organism evidence="7 8">
    <name type="scientific">Chitinophaga ginsengisegetis</name>
    <dbReference type="NCBI Taxonomy" id="393003"/>
    <lineage>
        <taxon>Bacteria</taxon>
        <taxon>Pseudomonadati</taxon>
        <taxon>Bacteroidota</taxon>
        <taxon>Chitinophagia</taxon>
        <taxon>Chitinophagales</taxon>
        <taxon>Chitinophagaceae</taxon>
        <taxon>Chitinophaga</taxon>
    </lineage>
</organism>
<dbReference type="SUPFAM" id="SSF48179">
    <property type="entry name" value="6-phosphogluconate dehydrogenase C-terminal domain-like"/>
    <property type="match status" value="1"/>
</dbReference>
<dbReference type="GO" id="GO:0006631">
    <property type="term" value="P:fatty acid metabolic process"/>
    <property type="evidence" value="ECO:0007669"/>
    <property type="project" value="InterPro"/>
</dbReference>
<name>A0A1T5PBC2_9BACT</name>
<keyword evidence="8" id="KW-1185">Reference proteome</keyword>
<sequence>MDGKIKIGTVGLGLMGSSIVTCLLAAGHQVISVVKSIDEAGPARERVLGYLNEMQQEGLLSASPAELADNLTITDSLKDLSAMPVVIESVYEDAYAKKQIYAELEKYIQPDAIIGSNTSAIPVSILQAGLNHPGRFLGIHWAEPAHITRFMEIICGDKTDPANAERIKILAEHWGKEPSVLRKDIRGFITNRIMYAMIREAFHLVDKGYATYEDVDRSLRNDLGAWITFAGPFRFMDLTGIQAYATVMEELFPELDNSAEMPVSMRKLADAGAQGVRNAHGFYPYSKASAEEWERCFTRFSFDIRKLAEKYPGNIGDRINNADNSAEE</sequence>
<evidence type="ECO:0000313" key="8">
    <source>
        <dbReference type="Proteomes" id="UP000190166"/>
    </source>
</evidence>
<feature type="site" description="Important for catalytic activity" evidence="3">
    <location>
        <position position="140"/>
    </location>
</feature>
<dbReference type="Gene3D" id="3.40.50.720">
    <property type="entry name" value="NAD(P)-binding Rossmann-like Domain"/>
    <property type="match status" value="1"/>
</dbReference>
<keyword evidence="2" id="KW-0560">Oxidoreductase</keyword>
<feature type="domain" description="3-hydroxyacyl-CoA dehydrogenase C-terminal" evidence="5">
    <location>
        <begin position="187"/>
        <end position="285"/>
    </location>
</feature>
<evidence type="ECO:0000256" key="3">
    <source>
        <dbReference type="PIRSR" id="PIRSR000105-1"/>
    </source>
</evidence>
<dbReference type="Pfam" id="PF02737">
    <property type="entry name" value="3HCDH_N"/>
    <property type="match status" value="1"/>
</dbReference>
<dbReference type="PANTHER" id="PTHR48075:SF5">
    <property type="entry name" value="3-HYDROXYBUTYRYL-COA DEHYDROGENASE"/>
    <property type="match status" value="1"/>
</dbReference>
<keyword evidence="4" id="KW-0472">Membrane</keyword>
<dbReference type="PIRSF" id="PIRSF000105">
    <property type="entry name" value="HCDH"/>
    <property type="match status" value="1"/>
</dbReference>
<dbReference type="InterPro" id="IPR013328">
    <property type="entry name" value="6PGD_dom2"/>
</dbReference>
<dbReference type="InterPro" id="IPR006108">
    <property type="entry name" value="3HC_DH_C"/>
</dbReference>
<evidence type="ECO:0000256" key="2">
    <source>
        <dbReference type="ARBA" id="ARBA00023002"/>
    </source>
</evidence>
<dbReference type="Gene3D" id="1.10.1040.10">
    <property type="entry name" value="N-(1-d-carboxylethyl)-l-norvaline Dehydrogenase, domain 2"/>
    <property type="match status" value="1"/>
</dbReference>
<dbReference type="STRING" id="393003.SAMN05660461_5921"/>
<dbReference type="InterPro" id="IPR036291">
    <property type="entry name" value="NAD(P)-bd_dom_sf"/>
</dbReference>
<gene>
    <name evidence="7" type="ORF">SAMN05660461_5921</name>
</gene>
<comment type="similarity">
    <text evidence="1">Belongs to the 3-hydroxyacyl-CoA dehydrogenase family.</text>
</comment>
<evidence type="ECO:0000256" key="1">
    <source>
        <dbReference type="ARBA" id="ARBA00009463"/>
    </source>
</evidence>
<evidence type="ECO:0000256" key="4">
    <source>
        <dbReference type="SAM" id="Phobius"/>
    </source>
</evidence>
<dbReference type="SUPFAM" id="SSF51735">
    <property type="entry name" value="NAD(P)-binding Rossmann-fold domains"/>
    <property type="match status" value="1"/>
</dbReference>
<dbReference type="GO" id="GO:0016616">
    <property type="term" value="F:oxidoreductase activity, acting on the CH-OH group of donors, NAD or NADP as acceptor"/>
    <property type="evidence" value="ECO:0007669"/>
    <property type="project" value="InterPro"/>
</dbReference>
<protein>
    <submittedName>
        <fullName evidence="7">3-hydroxybutyryl-CoA dehydrogenase</fullName>
    </submittedName>
</protein>
<dbReference type="EMBL" id="FUZZ01000006">
    <property type="protein sequence ID" value="SKD10021.1"/>
    <property type="molecule type" value="Genomic_DNA"/>
</dbReference>
<dbReference type="PANTHER" id="PTHR48075">
    <property type="entry name" value="3-HYDROXYACYL-COA DEHYDROGENASE FAMILY PROTEIN"/>
    <property type="match status" value="1"/>
</dbReference>
<dbReference type="Pfam" id="PF00725">
    <property type="entry name" value="3HCDH"/>
    <property type="match status" value="1"/>
</dbReference>
<dbReference type="InterPro" id="IPR022694">
    <property type="entry name" value="3-OHacyl-CoA_DH"/>
</dbReference>
<evidence type="ECO:0000259" key="6">
    <source>
        <dbReference type="Pfam" id="PF02737"/>
    </source>
</evidence>
<dbReference type="Proteomes" id="UP000190166">
    <property type="component" value="Unassembled WGS sequence"/>
</dbReference>
<evidence type="ECO:0000259" key="5">
    <source>
        <dbReference type="Pfam" id="PF00725"/>
    </source>
</evidence>
<accession>A0A1T5PBC2</accession>
<dbReference type="AlphaFoldDB" id="A0A1T5PBC2"/>
<proteinExistence type="inferred from homology"/>
<feature type="transmembrane region" description="Helical" evidence="4">
    <location>
        <begin position="7"/>
        <end position="27"/>
    </location>
</feature>
<dbReference type="InterPro" id="IPR006180">
    <property type="entry name" value="3-OHacyl-CoA_DH_CS"/>
</dbReference>